<proteinExistence type="predicted"/>
<dbReference type="InterPro" id="IPR013154">
    <property type="entry name" value="ADH-like_N"/>
</dbReference>
<dbReference type="SUPFAM" id="SSF50129">
    <property type="entry name" value="GroES-like"/>
    <property type="match status" value="1"/>
</dbReference>
<dbReference type="Proteomes" id="UP000638648">
    <property type="component" value="Unassembled WGS sequence"/>
</dbReference>
<name>A0A927MNS6_9ACTN</name>
<evidence type="ECO:0000313" key="2">
    <source>
        <dbReference type="EMBL" id="MBE1603924.1"/>
    </source>
</evidence>
<dbReference type="AlphaFoldDB" id="A0A927MNS6"/>
<dbReference type="Pfam" id="PF08240">
    <property type="entry name" value="ADH_N"/>
    <property type="match status" value="1"/>
</dbReference>
<sequence length="109" mass="10945">MTAGTVREIVPLDFPFVPGTDVAGTVTKLGPGTKGFEVGEEVFRFGAPPSFAPGVGIPAVTSGPLAEYATLAPILVSSGGASVAPGCWAAPGCFRLWACDCDGRCARSG</sequence>
<comment type="caution">
    <text evidence="2">The sequence shown here is derived from an EMBL/GenBank/DDBJ whole genome shotgun (WGS) entry which is preliminary data.</text>
</comment>
<keyword evidence="3" id="KW-1185">Reference proteome</keyword>
<organism evidence="2 3">
    <name type="scientific">Actinopolymorpha pittospori</name>
    <dbReference type="NCBI Taxonomy" id="648752"/>
    <lineage>
        <taxon>Bacteria</taxon>
        <taxon>Bacillati</taxon>
        <taxon>Actinomycetota</taxon>
        <taxon>Actinomycetes</taxon>
        <taxon>Propionibacteriales</taxon>
        <taxon>Actinopolymorphaceae</taxon>
        <taxon>Actinopolymorpha</taxon>
    </lineage>
</organism>
<evidence type="ECO:0000313" key="3">
    <source>
        <dbReference type="Proteomes" id="UP000638648"/>
    </source>
</evidence>
<evidence type="ECO:0000259" key="1">
    <source>
        <dbReference type="Pfam" id="PF08240"/>
    </source>
</evidence>
<dbReference type="InterPro" id="IPR011032">
    <property type="entry name" value="GroES-like_sf"/>
</dbReference>
<dbReference type="EMBL" id="JADBEM010000001">
    <property type="protein sequence ID" value="MBE1603924.1"/>
    <property type="molecule type" value="Genomic_DNA"/>
</dbReference>
<protein>
    <submittedName>
        <fullName evidence="2">NADPH:quinone reductase-like Zn-dependent oxidoreductase</fullName>
    </submittedName>
</protein>
<gene>
    <name evidence="2" type="ORF">HEB94_000772</name>
</gene>
<accession>A0A927MNS6</accession>
<reference evidence="2" key="1">
    <citation type="submission" date="2020-10" db="EMBL/GenBank/DDBJ databases">
        <title>Sequencing the genomes of 1000 actinobacteria strains.</title>
        <authorList>
            <person name="Klenk H.-P."/>
        </authorList>
    </citation>
    <scope>NUCLEOTIDE SEQUENCE</scope>
    <source>
        <strain evidence="2">DSM 45354</strain>
    </source>
</reference>
<feature type="domain" description="Alcohol dehydrogenase-like N-terminal" evidence="1">
    <location>
        <begin position="12"/>
        <end position="71"/>
    </location>
</feature>
<dbReference type="Gene3D" id="3.90.180.10">
    <property type="entry name" value="Medium-chain alcohol dehydrogenases, catalytic domain"/>
    <property type="match status" value="1"/>
</dbReference>